<keyword evidence="4" id="KW-1185">Reference proteome</keyword>
<dbReference type="SUPFAM" id="SSF46955">
    <property type="entry name" value="Putative DNA-binding domain"/>
    <property type="match status" value="1"/>
</dbReference>
<dbReference type="EMBL" id="MWML01000087">
    <property type="protein sequence ID" value="TCG06915.1"/>
    <property type="molecule type" value="Genomic_DNA"/>
</dbReference>
<dbReference type="GO" id="GO:0003677">
    <property type="term" value="F:DNA binding"/>
    <property type="evidence" value="ECO:0007669"/>
    <property type="project" value="InterPro"/>
</dbReference>
<dbReference type="Gene3D" id="1.10.1660.10">
    <property type="match status" value="1"/>
</dbReference>
<sequence>MERRLVKIGEAAATLGVAISTLRKWEETGELV</sequence>
<feature type="domain" description="HTH merR-type" evidence="1">
    <location>
        <begin position="7"/>
        <end position="31"/>
    </location>
</feature>
<dbReference type="EMBL" id="MWML01000347">
    <property type="protein sequence ID" value="TCG03741.1"/>
    <property type="molecule type" value="Genomic_DNA"/>
</dbReference>
<dbReference type="InterPro" id="IPR000551">
    <property type="entry name" value="MerR-type_HTH_dom"/>
</dbReference>
<evidence type="ECO:0000259" key="1">
    <source>
        <dbReference type="Pfam" id="PF00376"/>
    </source>
</evidence>
<evidence type="ECO:0000313" key="3">
    <source>
        <dbReference type="EMBL" id="TCG06915.1"/>
    </source>
</evidence>
<evidence type="ECO:0000313" key="2">
    <source>
        <dbReference type="EMBL" id="TCG03741.1"/>
    </source>
</evidence>
<dbReference type="Proteomes" id="UP000294200">
    <property type="component" value="Unassembled WGS sequence"/>
</dbReference>
<evidence type="ECO:0000313" key="4">
    <source>
        <dbReference type="Proteomes" id="UP000294200"/>
    </source>
</evidence>
<dbReference type="InterPro" id="IPR009061">
    <property type="entry name" value="DNA-bd_dom_put_sf"/>
</dbReference>
<proteinExistence type="predicted"/>
<dbReference type="GO" id="GO:0006355">
    <property type="term" value="P:regulation of DNA-templated transcription"/>
    <property type="evidence" value="ECO:0007669"/>
    <property type="project" value="InterPro"/>
</dbReference>
<comment type="caution">
    <text evidence="3">The sequence shown here is derived from an EMBL/GenBank/DDBJ whole genome shotgun (WGS) entry which is preliminary data.</text>
</comment>
<feature type="non-terminal residue" evidence="3">
    <location>
        <position position="32"/>
    </location>
</feature>
<reference evidence="3 4" key="1">
    <citation type="submission" date="2017-02" db="EMBL/GenBank/DDBJ databases">
        <title>Paraburkholderia sophoroidis sp. nov. and Paraburkholderia steynii sp. nov. rhizobial symbionts of the fynbos legume Hypocalyptus sophoroides.</title>
        <authorList>
            <person name="Steenkamp E.T."/>
            <person name="Beukes C.W."/>
            <person name="Van Zyl E."/>
            <person name="Avontuur J."/>
            <person name="Chan W.Y."/>
            <person name="Hassen A."/>
            <person name="Palmer M."/>
            <person name="Mthombeni L."/>
            <person name="Phalane F."/>
            <person name="Sereme K."/>
            <person name="Venter S.N."/>
        </authorList>
    </citation>
    <scope>NUCLEOTIDE SEQUENCE [LARGE SCALE GENOMIC DNA]</scope>
    <source>
        <strain evidence="3 4">HC1.1ba</strain>
    </source>
</reference>
<dbReference type="Pfam" id="PF00376">
    <property type="entry name" value="MerR"/>
    <property type="match status" value="1"/>
</dbReference>
<accession>A0A4R0XDT0</accession>
<gene>
    <name evidence="3" type="ORF">BZM27_23310</name>
    <name evidence="2" type="ORF">BZM27_46200</name>
</gene>
<organism evidence="3 4">
    <name type="scientific">Paraburkholderia steynii</name>
    <dbReference type="NCBI Taxonomy" id="1245441"/>
    <lineage>
        <taxon>Bacteria</taxon>
        <taxon>Pseudomonadati</taxon>
        <taxon>Pseudomonadota</taxon>
        <taxon>Betaproteobacteria</taxon>
        <taxon>Burkholderiales</taxon>
        <taxon>Burkholderiaceae</taxon>
        <taxon>Paraburkholderia</taxon>
    </lineage>
</organism>
<protein>
    <recommendedName>
        <fullName evidence="1">HTH merR-type domain-containing protein</fullName>
    </recommendedName>
</protein>
<name>A0A4R0XDT0_9BURK</name>
<dbReference type="AlphaFoldDB" id="A0A4R0XDT0"/>